<keyword evidence="6" id="KW-0547">Nucleotide-binding</keyword>
<dbReference type="FunFam" id="1.10.510.10:FF:000252">
    <property type="entry name" value="Receptor-like protein kinase FERONIA"/>
    <property type="match status" value="1"/>
</dbReference>
<evidence type="ECO:0000256" key="11">
    <source>
        <dbReference type="ARBA" id="ARBA00023180"/>
    </source>
</evidence>
<feature type="compositionally biased region" description="Basic residues" evidence="12">
    <location>
        <begin position="165"/>
        <end position="174"/>
    </location>
</feature>
<dbReference type="AlphaFoldDB" id="A0A4D6LUZ4"/>
<dbReference type="GO" id="GO:0009506">
    <property type="term" value="C:plasmodesma"/>
    <property type="evidence" value="ECO:0007669"/>
    <property type="project" value="TreeGrafter"/>
</dbReference>
<keyword evidence="5" id="KW-0732">Signal</keyword>
<keyword evidence="8" id="KW-0067">ATP-binding</keyword>
<feature type="region of interest" description="Disordered" evidence="12">
    <location>
        <begin position="94"/>
        <end position="188"/>
    </location>
</feature>
<evidence type="ECO:0000256" key="6">
    <source>
        <dbReference type="ARBA" id="ARBA00022741"/>
    </source>
</evidence>
<dbReference type="GO" id="GO:0004714">
    <property type="term" value="F:transmembrane receptor protein tyrosine kinase activity"/>
    <property type="evidence" value="ECO:0007669"/>
    <property type="project" value="InterPro"/>
</dbReference>
<evidence type="ECO:0000256" key="9">
    <source>
        <dbReference type="ARBA" id="ARBA00022989"/>
    </source>
</evidence>
<organism evidence="15 16">
    <name type="scientific">Vigna unguiculata</name>
    <name type="common">Cowpea</name>
    <dbReference type="NCBI Taxonomy" id="3917"/>
    <lineage>
        <taxon>Eukaryota</taxon>
        <taxon>Viridiplantae</taxon>
        <taxon>Streptophyta</taxon>
        <taxon>Embryophyta</taxon>
        <taxon>Tracheophyta</taxon>
        <taxon>Spermatophyta</taxon>
        <taxon>Magnoliopsida</taxon>
        <taxon>eudicotyledons</taxon>
        <taxon>Gunneridae</taxon>
        <taxon>Pentapetalae</taxon>
        <taxon>rosids</taxon>
        <taxon>fabids</taxon>
        <taxon>Fabales</taxon>
        <taxon>Fabaceae</taxon>
        <taxon>Papilionoideae</taxon>
        <taxon>50 kb inversion clade</taxon>
        <taxon>NPAAA clade</taxon>
        <taxon>indigoferoid/millettioid clade</taxon>
        <taxon>Phaseoleae</taxon>
        <taxon>Vigna</taxon>
    </lineage>
</organism>
<dbReference type="Proteomes" id="UP000501690">
    <property type="component" value="Linkage Group LG5"/>
</dbReference>
<keyword evidence="11" id="KW-0325">Glycoprotein</keyword>
<evidence type="ECO:0000256" key="4">
    <source>
        <dbReference type="ARBA" id="ARBA00022692"/>
    </source>
</evidence>
<evidence type="ECO:0000259" key="14">
    <source>
        <dbReference type="PROSITE" id="PS50011"/>
    </source>
</evidence>
<sequence>MLGLGLLPNIDTSNLVESLLKEHGRLGLCVKLDTKLENQKLQKLCRGGELNAAYKKSNKAHIFGDFYVLSSNFIKDICDHVVKEFETLDVSRSVGSTMPDNVKVPNEAKVGRQSSRLNESNDMASDGGANRQADKGSKKKKGKATTNAVVNLSESGADNQEHTSTKSKRGKKRGKDTSAQTFDSKAGSKKELLKIKEEDLSPSEEWIMQKITALVSDFEEQELRPLKTMVEQWRRCFVRTPFHSKSRCRCRLHTLPVGRKTATVRREEGFRLSAREKEKRQTVELLHSKRPPCPQTLTLSRFSRHRDSANPHCAIFCYLPSPEEPLQKPLVLLVTREPTTATTKGGEVRTHTSLALSPTNLPVSSVLLSNHYKLIVNQNIKPSQYDFTLIMRFNSVTIFKFFLHLSTLFTHLQAYTTVNNVTISCGTTGTSYDGERTWTGDTGSMFFSNQDNTVSSNPTTPQPNSTLKVPYNTARVSRSQFNYSFPVTPGSYFLRLFFYPASYPSFPRTQASFTVHCNQFTLFYGFNVNAEDTEFIFREYVVNVHNGETLNLSFTPSQPNSHALINGIEVFSIQSDLNYTTPHGADFKLVGTDASYSVTTDTVLQTEYRIKVGGQGIWLPKDIGLFRNWTDKDEHYLIEEENCSSNDLAGDVYGKMNITLNHGYVPSKELYRTACITERSKLTWDFPVDSGFYYLVRLHFCKLDQNITDIADRLFCIYIGSDLAEDHADVMRWSNQHKGLPVQRNFVVLIPKMDTQKMVSLSLQLHPCLNSSIPCLSGLEIFKISDSNNLARPNVQNDLAVGKRRNVLSIGKSTNYITKHKIIIAGVVFVLVSFLGFAVVWCVISKFNLCSFSTKVHHQLSTNSHELSTNTLICRRFSLVEIKAATNNFDDAAVAGVGGFGHVYRGIIRRIFMPVALKHFRPGSNGPAKFLNEMEVAIKRHKPGSKQGAEEFLNEIELLSQLRHRNLVPLIGYCNSKEEMILVYSFMARGNLRDHLYNSDKPQLPWKRRLQICIDAAQALHYLHSGAKAYTIIHSDVKTTNILLDEEWVAKVSDFGLSRIGPMVESKAHVGDTAMKGSFGYIDPEYYKRQYLTEKSDVYSFGVVLFEVLCARPPLIRTADPMQESLCHWVRYCYQNGTMAQILDPTLNGKIAPKCFRMFCKIGVSCLSEIGTQRPSMNDVVGKLKYALQLQEIADISEAHSNTKIPLSV</sequence>
<name>A0A4D6LUZ4_VIGUN</name>
<evidence type="ECO:0000256" key="12">
    <source>
        <dbReference type="SAM" id="MobiDB-lite"/>
    </source>
</evidence>
<keyword evidence="9 13" id="KW-1133">Transmembrane helix</keyword>
<feature type="domain" description="Protein kinase" evidence="14">
    <location>
        <begin position="889"/>
        <end position="1187"/>
    </location>
</feature>
<dbReference type="Pfam" id="PF07714">
    <property type="entry name" value="PK_Tyr_Ser-Thr"/>
    <property type="match status" value="1"/>
</dbReference>
<reference evidence="15 16" key="1">
    <citation type="submission" date="2019-04" db="EMBL/GenBank/DDBJ databases">
        <title>An improved genome assembly and genetic linkage map for asparagus bean, Vigna unguiculata ssp. sesquipedialis.</title>
        <authorList>
            <person name="Xia Q."/>
            <person name="Zhang R."/>
            <person name="Dong Y."/>
        </authorList>
    </citation>
    <scope>NUCLEOTIDE SEQUENCE [LARGE SCALE GENOMIC DNA]</scope>
    <source>
        <tissue evidence="15">Leaf</tissue>
    </source>
</reference>
<comment type="subcellular location">
    <subcellularLocation>
        <location evidence="1">Membrane</location>
        <topology evidence="1">Single-pass type I membrane protein</topology>
    </subcellularLocation>
</comment>
<evidence type="ECO:0000256" key="10">
    <source>
        <dbReference type="ARBA" id="ARBA00023136"/>
    </source>
</evidence>
<dbReference type="InterPro" id="IPR024788">
    <property type="entry name" value="Malectin-like_Carb-bd_dom"/>
</dbReference>
<dbReference type="InterPro" id="IPR000719">
    <property type="entry name" value="Prot_kinase_dom"/>
</dbReference>
<evidence type="ECO:0000313" key="16">
    <source>
        <dbReference type="Proteomes" id="UP000501690"/>
    </source>
</evidence>
<dbReference type="InterPro" id="IPR008271">
    <property type="entry name" value="Ser/Thr_kinase_AS"/>
</dbReference>
<evidence type="ECO:0000313" key="15">
    <source>
        <dbReference type="EMBL" id="QCD92457.1"/>
    </source>
</evidence>
<keyword evidence="15" id="KW-0675">Receptor</keyword>
<dbReference type="InterPro" id="IPR011009">
    <property type="entry name" value="Kinase-like_dom_sf"/>
</dbReference>
<evidence type="ECO:0000256" key="1">
    <source>
        <dbReference type="ARBA" id="ARBA00004479"/>
    </source>
</evidence>
<dbReference type="PANTHER" id="PTHR27003">
    <property type="entry name" value="OS07G0166700 PROTEIN"/>
    <property type="match status" value="1"/>
</dbReference>
<accession>A0A4D6LUZ4</accession>
<dbReference type="Gene3D" id="1.10.510.10">
    <property type="entry name" value="Transferase(Phosphotransferase) domain 1"/>
    <property type="match status" value="1"/>
</dbReference>
<dbReference type="SMART" id="SM00220">
    <property type="entry name" value="S_TKc"/>
    <property type="match status" value="1"/>
</dbReference>
<feature type="compositionally biased region" description="Polar residues" evidence="12">
    <location>
        <begin position="144"/>
        <end position="158"/>
    </location>
</feature>
<dbReference type="FunFam" id="2.60.120.430:FF:000003">
    <property type="entry name" value="FERONIA receptor-like kinase"/>
    <property type="match status" value="1"/>
</dbReference>
<dbReference type="EMBL" id="CP039349">
    <property type="protein sequence ID" value="QCD92457.1"/>
    <property type="molecule type" value="Genomic_DNA"/>
</dbReference>
<keyword evidence="4 13" id="KW-0812">Transmembrane</keyword>
<dbReference type="SUPFAM" id="SSF56112">
    <property type="entry name" value="Protein kinase-like (PK-like)"/>
    <property type="match status" value="1"/>
</dbReference>
<proteinExistence type="predicted"/>
<evidence type="ECO:0000256" key="5">
    <source>
        <dbReference type="ARBA" id="ARBA00022729"/>
    </source>
</evidence>
<gene>
    <name evidence="15" type="ORF">DEO72_LG5g521</name>
</gene>
<keyword evidence="10 13" id="KW-0472">Membrane</keyword>
<keyword evidence="7 15" id="KW-0418">Kinase</keyword>
<dbReference type="Pfam" id="PF12819">
    <property type="entry name" value="Malectin_like"/>
    <property type="match status" value="1"/>
</dbReference>
<keyword evidence="16" id="KW-1185">Reference proteome</keyword>
<dbReference type="Gene3D" id="2.60.120.430">
    <property type="entry name" value="Galactose-binding lectin"/>
    <property type="match status" value="2"/>
</dbReference>
<protein>
    <submittedName>
        <fullName evidence="15">Interleukin-1 receptor-associated kinase 4</fullName>
    </submittedName>
</protein>
<evidence type="ECO:0000256" key="13">
    <source>
        <dbReference type="SAM" id="Phobius"/>
    </source>
</evidence>
<dbReference type="Gene3D" id="3.30.200.20">
    <property type="entry name" value="Phosphorylase Kinase, domain 1"/>
    <property type="match status" value="1"/>
</dbReference>
<dbReference type="PROSITE" id="PS00108">
    <property type="entry name" value="PROTEIN_KINASE_ST"/>
    <property type="match status" value="1"/>
</dbReference>
<keyword evidence="3" id="KW-0808">Transferase</keyword>
<feature type="transmembrane region" description="Helical" evidence="13">
    <location>
        <begin position="822"/>
        <end position="844"/>
    </location>
</feature>
<keyword evidence="2" id="KW-0723">Serine/threonine-protein kinase</keyword>
<dbReference type="InterPro" id="IPR001245">
    <property type="entry name" value="Ser-Thr/Tyr_kinase_cat_dom"/>
</dbReference>
<dbReference type="GO" id="GO:0005524">
    <property type="term" value="F:ATP binding"/>
    <property type="evidence" value="ECO:0007669"/>
    <property type="project" value="UniProtKB-KW"/>
</dbReference>
<evidence type="ECO:0000256" key="3">
    <source>
        <dbReference type="ARBA" id="ARBA00022679"/>
    </source>
</evidence>
<evidence type="ECO:0000256" key="7">
    <source>
        <dbReference type="ARBA" id="ARBA00022777"/>
    </source>
</evidence>
<dbReference type="InterPro" id="IPR045272">
    <property type="entry name" value="ANXUR1/2-like"/>
</dbReference>
<dbReference type="GO" id="GO:0004674">
    <property type="term" value="F:protein serine/threonine kinase activity"/>
    <property type="evidence" value="ECO:0007669"/>
    <property type="project" value="UniProtKB-KW"/>
</dbReference>
<evidence type="ECO:0000256" key="8">
    <source>
        <dbReference type="ARBA" id="ARBA00022840"/>
    </source>
</evidence>
<dbReference type="GO" id="GO:0005886">
    <property type="term" value="C:plasma membrane"/>
    <property type="evidence" value="ECO:0007669"/>
    <property type="project" value="TreeGrafter"/>
</dbReference>
<dbReference type="PANTHER" id="PTHR27003:SF434">
    <property type="entry name" value="RECEPTOR-LIKE PROTEIN KINASE FERONIA"/>
    <property type="match status" value="1"/>
</dbReference>
<dbReference type="PROSITE" id="PS50011">
    <property type="entry name" value="PROTEIN_KINASE_DOM"/>
    <property type="match status" value="1"/>
</dbReference>
<evidence type="ECO:0000256" key="2">
    <source>
        <dbReference type="ARBA" id="ARBA00022527"/>
    </source>
</evidence>
<feature type="compositionally biased region" description="Polar residues" evidence="12">
    <location>
        <begin position="112"/>
        <end position="123"/>
    </location>
</feature>